<dbReference type="Gene3D" id="3.10.310.30">
    <property type="match status" value="1"/>
</dbReference>
<evidence type="ECO:0000259" key="1">
    <source>
        <dbReference type="Pfam" id="PF02272"/>
    </source>
</evidence>
<dbReference type="GeneID" id="94493410"/>
<reference evidence="2" key="1">
    <citation type="submission" date="2023-11" db="EMBL/GenBank/DDBJ databases">
        <title>Completed genome sequence of Mycoplasma equirhinis type strain M432/72.</title>
        <authorList>
            <person name="Spergser J."/>
        </authorList>
    </citation>
    <scope>NUCLEOTIDE SEQUENCE [LARGE SCALE GENOMIC DNA]</scope>
    <source>
        <strain evidence="2">M432/72</strain>
    </source>
</reference>
<protein>
    <submittedName>
        <fullName evidence="2">DHHA1 domain-containing protein</fullName>
    </submittedName>
</protein>
<evidence type="ECO:0000313" key="3">
    <source>
        <dbReference type="Proteomes" id="UP001303601"/>
    </source>
</evidence>
<keyword evidence="3" id="KW-1185">Reference proteome</keyword>
<dbReference type="InterPro" id="IPR051319">
    <property type="entry name" value="Oligoribo/pAp-PDE_c-di-AMP_PDE"/>
</dbReference>
<feature type="domain" description="DHHA1" evidence="1">
    <location>
        <begin position="218"/>
        <end position="304"/>
    </location>
</feature>
<accession>A0ABZ0PC31</accession>
<organism evidence="2 3">
    <name type="scientific">Metamycoplasma equirhinis</name>
    <dbReference type="NCBI Taxonomy" id="92402"/>
    <lineage>
        <taxon>Bacteria</taxon>
        <taxon>Bacillati</taxon>
        <taxon>Mycoplasmatota</taxon>
        <taxon>Mycoplasmoidales</taxon>
        <taxon>Metamycoplasmataceae</taxon>
        <taxon>Metamycoplasma</taxon>
    </lineage>
</organism>
<evidence type="ECO:0000313" key="2">
    <source>
        <dbReference type="EMBL" id="WPB54104.1"/>
    </source>
</evidence>
<proteinExistence type="predicted"/>
<gene>
    <name evidence="2" type="ORF">R9B83_00825</name>
</gene>
<dbReference type="Gene3D" id="3.90.1640.10">
    <property type="entry name" value="inorganic pyrophosphatase (n-terminal core)"/>
    <property type="match status" value="1"/>
</dbReference>
<dbReference type="InterPro" id="IPR038763">
    <property type="entry name" value="DHH_sf"/>
</dbReference>
<dbReference type="SUPFAM" id="SSF64182">
    <property type="entry name" value="DHH phosphoesterases"/>
    <property type="match status" value="1"/>
</dbReference>
<name>A0ABZ0PC31_9BACT</name>
<dbReference type="Proteomes" id="UP001303601">
    <property type="component" value="Chromosome"/>
</dbReference>
<dbReference type="EMBL" id="CP137845">
    <property type="protein sequence ID" value="WPB54104.1"/>
    <property type="molecule type" value="Genomic_DNA"/>
</dbReference>
<dbReference type="PANTHER" id="PTHR47618:SF1">
    <property type="entry name" value="BIFUNCTIONAL OLIGORIBONUCLEASE AND PAP PHOSPHATASE NRNA"/>
    <property type="match status" value="1"/>
</dbReference>
<sequence length="309" mass="35348">MKLKEKFVKFWEYIKSAKKISLFTHVEPDGDTLGTAIALKHLIILNEPNKDVKISGGDFPRNLKFLIDEPIDLISEKFFCESLKIVVDTSTQKRIFDTRVNPQESLKLDHHPCEGKWLFEIGGDKWPATGQLLTNMIRSLKLKVNKNVLEGLAVAILTDTENFKERNVSAETFLAMKFLLSNGLDYANLLKKMQLSNEENNFIFEAIQNKKTHDIVTYIVVDKVVTNDIARPLVAKFVEISNTEVLLAFLKRKEGDYRCEIRSKTNFNVSKIATHFGGGGHFNSSGFIQKDLQNISEILQYINQEEYKK</sequence>
<dbReference type="RefSeq" id="WP_140031569.1">
    <property type="nucleotide sequence ID" value="NZ_AP027305.1"/>
</dbReference>
<dbReference type="InterPro" id="IPR003156">
    <property type="entry name" value="DHHA1_dom"/>
</dbReference>
<dbReference type="PANTHER" id="PTHR47618">
    <property type="entry name" value="BIFUNCTIONAL OLIGORIBONUCLEASE AND PAP PHOSPHATASE NRNA"/>
    <property type="match status" value="1"/>
</dbReference>
<dbReference type="Pfam" id="PF02272">
    <property type="entry name" value="DHHA1"/>
    <property type="match status" value="1"/>
</dbReference>